<evidence type="ECO:0000259" key="1">
    <source>
        <dbReference type="Pfam" id="PF03205"/>
    </source>
</evidence>
<protein>
    <submittedName>
        <fullName evidence="2">Molybdopterin-guanine dinucleotide biosynthesis protein B</fullName>
    </submittedName>
</protein>
<organism evidence="2 3">
    <name type="scientific">Marinococcus luteus</name>
    <dbReference type="NCBI Taxonomy" id="1122204"/>
    <lineage>
        <taxon>Bacteria</taxon>
        <taxon>Bacillati</taxon>
        <taxon>Bacillota</taxon>
        <taxon>Bacilli</taxon>
        <taxon>Bacillales</taxon>
        <taxon>Bacillaceae</taxon>
        <taxon>Marinococcus</taxon>
    </lineage>
</organism>
<dbReference type="AlphaFoldDB" id="A0A1H2T6G8"/>
<dbReference type="PANTHER" id="PTHR40072:SF1">
    <property type="entry name" value="MOLYBDOPTERIN-GUANINE DINUCLEOTIDE BIOSYNTHESIS ADAPTER PROTEIN"/>
    <property type="match status" value="1"/>
</dbReference>
<gene>
    <name evidence="2" type="ORF">SAMN05421781_1264</name>
</gene>
<dbReference type="NCBIfam" id="TIGR00176">
    <property type="entry name" value="mobB"/>
    <property type="match status" value="1"/>
</dbReference>
<dbReference type="InterPro" id="IPR052539">
    <property type="entry name" value="MGD_biosynthesis_adapter"/>
</dbReference>
<evidence type="ECO:0000313" key="3">
    <source>
        <dbReference type="Proteomes" id="UP000199488"/>
    </source>
</evidence>
<dbReference type="EMBL" id="FNNC01000002">
    <property type="protein sequence ID" value="SDW39438.1"/>
    <property type="molecule type" value="Genomic_DNA"/>
</dbReference>
<keyword evidence="3" id="KW-1185">Reference proteome</keyword>
<dbReference type="GO" id="GO:0005525">
    <property type="term" value="F:GTP binding"/>
    <property type="evidence" value="ECO:0007669"/>
    <property type="project" value="InterPro"/>
</dbReference>
<accession>A0A1H2T6G8</accession>
<reference evidence="2 3" key="1">
    <citation type="submission" date="2016-10" db="EMBL/GenBank/DDBJ databases">
        <authorList>
            <person name="de Groot N.N."/>
        </authorList>
    </citation>
    <scope>NUCLEOTIDE SEQUENCE [LARGE SCALE GENOMIC DNA]</scope>
    <source>
        <strain evidence="2 3">DSM 23126</strain>
    </source>
</reference>
<dbReference type="GO" id="GO:0006777">
    <property type="term" value="P:Mo-molybdopterin cofactor biosynthetic process"/>
    <property type="evidence" value="ECO:0007669"/>
    <property type="project" value="InterPro"/>
</dbReference>
<dbReference type="PANTHER" id="PTHR40072">
    <property type="entry name" value="MOLYBDOPTERIN-GUANINE DINUCLEOTIDE BIOSYNTHESIS ADAPTER PROTEIN-RELATED"/>
    <property type="match status" value="1"/>
</dbReference>
<dbReference type="Proteomes" id="UP000199488">
    <property type="component" value="Unassembled WGS sequence"/>
</dbReference>
<evidence type="ECO:0000313" key="2">
    <source>
        <dbReference type="EMBL" id="SDW39438.1"/>
    </source>
</evidence>
<dbReference type="InterPro" id="IPR027417">
    <property type="entry name" value="P-loop_NTPase"/>
</dbReference>
<dbReference type="SUPFAM" id="SSF52540">
    <property type="entry name" value="P-loop containing nucleoside triphosphate hydrolases"/>
    <property type="match status" value="1"/>
</dbReference>
<dbReference type="InterPro" id="IPR004435">
    <property type="entry name" value="MobB_dom"/>
</dbReference>
<name>A0A1H2T6G8_9BACI</name>
<dbReference type="Pfam" id="PF03205">
    <property type="entry name" value="MobB"/>
    <property type="match status" value="1"/>
</dbReference>
<dbReference type="OrthoDB" id="9786803at2"/>
<proteinExistence type="predicted"/>
<dbReference type="RefSeq" id="WP_091612585.1">
    <property type="nucleotide sequence ID" value="NZ_FNNC01000002.1"/>
</dbReference>
<feature type="domain" description="Molybdopterin-guanine dinucleotide biosynthesis protein B (MobB)" evidence="1">
    <location>
        <begin position="5"/>
        <end position="121"/>
    </location>
</feature>
<sequence>MTTPVLQVTGFKESGKTTLLKRWTALGKTNGWRVGVLKHHGHRSVPLQPEGVDSLELKDAGAVVSGVEGAGVFQFLADMEEPDLSTLLNIYQQLPLDVILIEGYKKAPHPKVLLLRSIEDKVSLEDLDNIQTAFGPGEEVNHFQDTEKTDEWFEQYMRSIL</sequence>
<dbReference type="Gene3D" id="3.40.50.300">
    <property type="entry name" value="P-loop containing nucleotide triphosphate hydrolases"/>
    <property type="match status" value="1"/>
</dbReference>
<dbReference type="STRING" id="1122204.SAMN05421781_1264"/>